<dbReference type="RefSeq" id="WP_146174944.1">
    <property type="nucleotide sequence ID" value="NZ_PVTF01000009.1"/>
</dbReference>
<gene>
    <name evidence="1" type="ORF">CLV43_10961</name>
</gene>
<keyword evidence="2" id="KW-1185">Reference proteome</keyword>
<evidence type="ECO:0000313" key="1">
    <source>
        <dbReference type="EMBL" id="PRY37841.1"/>
    </source>
</evidence>
<dbReference type="AlphaFoldDB" id="A0A2T0SWP4"/>
<proteinExistence type="predicted"/>
<dbReference type="EMBL" id="PVTF01000009">
    <property type="protein sequence ID" value="PRY37841.1"/>
    <property type="molecule type" value="Genomic_DNA"/>
</dbReference>
<comment type="caution">
    <text evidence="1">The sequence shown here is derived from an EMBL/GenBank/DDBJ whole genome shotgun (WGS) entry which is preliminary data.</text>
</comment>
<organism evidence="1 2">
    <name type="scientific">Umezawaea tangerina</name>
    <dbReference type="NCBI Taxonomy" id="84725"/>
    <lineage>
        <taxon>Bacteria</taxon>
        <taxon>Bacillati</taxon>
        <taxon>Actinomycetota</taxon>
        <taxon>Actinomycetes</taxon>
        <taxon>Pseudonocardiales</taxon>
        <taxon>Pseudonocardiaceae</taxon>
        <taxon>Umezawaea</taxon>
    </lineage>
</organism>
<protein>
    <submittedName>
        <fullName evidence="1">Uncharacterized protein</fullName>
    </submittedName>
</protein>
<sequence>MRIGRADDGIVVGEWPAHPERTALLEARGALLAWDVPADDVVPSARIHDPDRAAEWLWEVYGPDAAAAVLAGADEVDPVEGDRRVLDAARVAAHLAWADAWWPASATAEVPALDPVLLAAELAVAVGDVEHLLDDEDAVARALAAVGALPSDPAAAVLAARLAELAEDHGVVPATAPAPTRSSYALAAGGGDRGDGVTVLSGASAVDWALVPRGVVDAAADAVWTLVRRQGSTFLEVEVSPGPRPGPRLAARFGRVDVPIDGTDALGRLTGRIAVPPTVLLLPPADRVLTVYAPDFADPDQALDPDGPRRRAEIIAYARSRPGSPAATLTERLAR</sequence>
<dbReference type="OrthoDB" id="5124265at2"/>
<accession>A0A2T0SWP4</accession>
<reference evidence="1 2" key="1">
    <citation type="submission" date="2018-03" db="EMBL/GenBank/DDBJ databases">
        <title>Genomic Encyclopedia of Archaeal and Bacterial Type Strains, Phase II (KMG-II): from individual species to whole genera.</title>
        <authorList>
            <person name="Goeker M."/>
        </authorList>
    </citation>
    <scope>NUCLEOTIDE SEQUENCE [LARGE SCALE GENOMIC DNA]</scope>
    <source>
        <strain evidence="1 2">DSM 44720</strain>
    </source>
</reference>
<name>A0A2T0SWP4_9PSEU</name>
<evidence type="ECO:0000313" key="2">
    <source>
        <dbReference type="Proteomes" id="UP000239494"/>
    </source>
</evidence>
<dbReference type="Proteomes" id="UP000239494">
    <property type="component" value="Unassembled WGS sequence"/>
</dbReference>